<keyword evidence="1" id="KW-0732">Signal</keyword>
<dbReference type="Pfam" id="PF13205">
    <property type="entry name" value="Big_5"/>
    <property type="match status" value="1"/>
</dbReference>
<dbReference type="InterPro" id="IPR032812">
    <property type="entry name" value="SbsA_Ig"/>
</dbReference>
<proteinExistence type="predicted"/>
<feature type="compositionally biased region" description="Pro residues" evidence="2">
    <location>
        <begin position="21"/>
        <end position="31"/>
    </location>
</feature>
<comment type="caution">
    <text evidence="4">The sequence shown here is derived from an EMBL/GenBank/DDBJ whole genome shotgun (WGS) entry which is preliminary data.</text>
</comment>
<dbReference type="Proteomes" id="UP000806285">
    <property type="component" value="Unassembled WGS sequence"/>
</dbReference>
<evidence type="ECO:0000313" key="5">
    <source>
        <dbReference type="Proteomes" id="UP000806285"/>
    </source>
</evidence>
<keyword evidence="5" id="KW-1185">Reference proteome</keyword>
<evidence type="ECO:0000256" key="1">
    <source>
        <dbReference type="ARBA" id="ARBA00022729"/>
    </source>
</evidence>
<dbReference type="EMBL" id="JADDIV010000005">
    <property type="protein sequence ID" value="MBE7369358.1"/>
    <property type="molecule type" value="Genomic_DNA"/>
</dbReference>
<sequence length="539" mass="55506">MGALAAAFLVSACGGGGGSPAPAPAPAPAPDPNALSIRSATPEAGATDVATDVRPRLLFSHGLDAATATAGSIRLSSGQGTEVFTPRVAGTELTLTPQRRLLPLTSYTLEIGTSLAGTGGERLPAASSFTFTTADASWSAPAALPAPAGGEHKVLVERSGAMTVVWTQDLGATTGVFGMRHTAEGGWSTAQQVNTGAGRVTQLVLSEGRDGEIFLGFAKLEGGVSYSVFSSRFTAATGWEAPHPLENSTLSAHDVRIASDPAGNAIAVWYQWDGVRYSIWAARRPAGAAWGTAGVIETTNMPAAAPELAMNAGGEAIAVWTHYDNTRNSVWAARYTPAGGWSSPRMVDLANVQDRVEPRVAVAPSGEAIAVWSEIDGANRTLRGSHFTPTGGWGATVSLEASGPADSSAARIGMDAAGHAIATWVRDGGASDVWTNRWVPGTGWGTARRMNPAGVLSDAPVLAVNARGEALLVWRESPASGGLHLGAARYRPATGWTASERIASSAYEPHASLNDSGVGMLLWRPSATGSANIQGRRLD</sequence>
<evidence type="ECO:0000313" key="4">
    <source>
        <dbReference type="EMBL" id="MBE7369358.1"/>
    </source>
</evidence>
<dbReference type="RefSeq" id="WP_193677989.1">
    <property type="nucleotide sequence ID" value="NZ_JADDIV010000005.1"/>
</dbReference>
<feature type="region of interest" description="Disordered" evidence="2">
    <location>
        <begin position="17"/>
        <end position="38"/>
    </location>
</feature>
<reference evidence="4 5" key="1">
    <citation type="submission" date="2020-10" db="EMBL/GenBank/DDBJ databases">
        <title>Ramlibacter sp. HM2 16S ribosomal RNA gene Genome sequencing and assembly.</title>
        <authorList>
            <person name="Kang M."/>
        </authorList>
    </citation>
    <scope>NUCLEOTIDE SEQUENCE [LARGE SCALE GENOMIC DNA]</scope>
    <source>
        <strain evidence="4 5">HM2</strain>
    </source>
</reference>
<organism evidence="4 5">
    <name type="scientific">Ramlibacter pallidus</name>
    <dbReference type="NCBI Taxonomy" id="2780087"/>
    <lineage>
        <taxon>Bacteria</taxon>
        <taxon>Pseudomonadati</taxon>
        <taxon>Pseudomonadota</taxon>
        <taxon>Betaproteobacteria</taxon>
        <taxon>Burkholderiales</taxon>
        <taxon>Comamonadaceae</taxon>
        <taxon>Ramlibacter</taxon>
    </lineage>
</organism>
<name>A0ABR9S776_9BURK</name>
<dbReference type="SUPFAM" id="SSF89372">
    <property type="entry name" value="Fucose-specific lectin"/>
    <property type="match status" value="1"/>
</dbReference>
<evidence type="ECO:0000256" key="2">
    <source>
        <dbReference type="SAM" id="MobiDB-lite"/>
    </source>
</evidence>
<evidence type="ECO:0000259" key="3">
    <source>
        <dbReference type="Pfam" id="PF13205"/>
    </source>
</evidence>
<accession>A0ABR9S776</accession>
<feature type="domain" description="SbsA Ig-like" evidence="3">
    <location>
        <begin position="31"/>
        <end position="133"/>
    </location>
</feature>
<gene>
    <name evidence="4" type="ORF">IM787_17470</name>
</gene>
<protein>
    <submittedName>
        <fullName evidence="4">Ig-like domain-containing protein</fullName>
    </submittedName>
</protein>